<proteinExistence type="predicted"/>
<feature type="region of interest" description="Disordered" evidence="2">
    <location>
        <begin position="1"/>
        <end position="31"/>
    </location>
</feature>
<keyword evidence="1" id="KW-0175">Coiled coil</keyword>
<gene>
    <name evidence="3" type="ORF">CLUMA_CG014412</name>
</gene>
<keyword evidence="4" id="KW-1185">Reference proteome</keyword>
<feature type="compositionally biased region" description="Polar residues" evidence="2">
    <location>
        <begin position="45"/>
        <end position="59"/>
    </location>
</feature>
<organism evidence="3 4">
    <name type="scientific">Clunio marinus</name>
    <dbReference type="NCBI Taxonomy" id="568069"/>
    <lineage>
        <taxon>Eukaryota</taxon>
        <taxon>Metazoa</taxon>
        <taxon>Ecdysozoa</taxon>
        <taxon>Arthropoda</taxon>
        <taxon>Hexapoda</taxon>
        <taxon>Insecta</taxon>
        <taxon>Pterygota</taxon>
        <taxon>Neoptera</taxon>
        <taxon>Endopterygota</taxon>
        <taxon>Diptera</taxon>
        <taxon>Nematocera</taxon>
        <taxon>Chironomoidea</taxon>
        <taxon>Chironomidae</taxon>
        <taxon>Clunio</taxon>
    </lineage>
</organism>
<sequence>MSKRHLSNGNNNDKNNIKKPRNDSNNGHYHQPLLGAQNRLQFENNLNQNNSKPSTSHQIPISRHQLPQPLSIQDLYDDNESDDEYLILASQKVEEEFSKQISASSTQRINIPNINNDKPIRIEHSTHNNFIVDSPSLLSQKENITAQQVKVKENEIKALNKHLSIVKRNFEDLKVEMNDMTQKVNTAKGEASNLRREKKILEDKIKTLQLKQYPSPILQQTIRDLETQLEFAKVQTTNKKASFTIPGSLNNTLSRNTSGEFKKIKNCFTINLPKQSLSKSLKTSKSIYEQEKFQCDPAKILNDCEILELVINMQLTFAKIQKETSTRIDISTSLINELITITSTVISSFFNYVNYLESEEDQEITFDACPKFSAIYSSAIPLFREKLTKFDSLSNALHNDEGFLSLYQADNLFKEEICSDYRRLLSIISVIARFSREFSEFLLTEKNVYHDAEGSVKCQNFVSILVDILEFKVAESNNVYDYYGIVMTASSLLSNLGFHYQHFNDSKGLNEILLRFFRVILSCRCDNAIVMKNLSEFLVNATKNFHRSDLIKNFCVDFPSCNVIKNEALKCCQYPEAACTFQLFFMYLLTAFKFTEELNNFELNLVAETTLNLNRITLNILQRESGIKFFNSENINKKDICSCLSMLLRSLLVLNYLTYTNSYKFSSFEKGNSVLLVKAEISRSFVIIVADLFKLFEDGEYPIDRLALANNLNHFCYLMKTESICSNKQKNLNCHEAYKWQSLHSNALVIVHFDPVIANDYENLMEVVDSESKLESLEIYNDLMKQEIKDNSPL</sequence>
<name>A0A1J1IML2_9DIPT</name>
<dbReference type="Proteomes" id="UP000183832">
    <property type="component" value="Unassembled WGS sequence"/>
</dbReference>
<feature type="region of interest" description="Disordered" evidence="2">
    <location>
        <begin position="45"/>
        <end position="64"/>
    </location>
</feature>
<protein>
    <submittedName>
        <fullName evidence="3">CLUMA_CG014412, isoform A</fullName>
    </submittedName>
</protein>
<dbReference type="EMBL" id="CVRI01000055">
    <property type="protein sequence ID" value="CRL01477.1"/>
    <property type="molecule type" value="Genomic_DNA"/>
</dbReference>
<evidence type="ECO:0000256" key="1">
    <source>
        <dbReference type="SAM" id="Coils"/>
    </source>
</evidence>
<evidence type="ECO:0000256" key="2">
    <source>
        <dbReference type="SAM" id="MobiDB-lite"/>
    </source>
</evidence>
<feature type="coiled-coil region" evidence="1">
    <location>
        <begin position="149"/>
        <end position="211"/>
    </location>
</feature>
<evidence type="ECO:0000313" key="4">
    <source>
        <dbReference type="Proteomes" id="UP000183832"/>
    </source>
</evidence>
<evidence type="ECO:0000313" key="3">
    <source>
        <dbReference type="EMBL" id="CRL01477.1"/>
    </source>
</evidence>
<dbReference type="AlphaFoldDB" id="A0A1J1IML2"/>
<reference evidence="3 4" key="1">
    <citation type="submission" date="2015-04" db="EMBL/GenBank/DDBJ databases">
        <authorList>
            <person name="Syromyatnikov M.Y."/>
            <person name="Popov V.N."/>
        </authorList>
    </citation>
    <scope>NUCLEOTIDE SEQUENCE [LARGE SCALE GENOMIC DNA]</scope>
</reference>
<accession>A0A1J1IML2</accession>
<dbReference type="OrthoDB" id="7668655at2759"/>